<dbReference type="EMBL" id="LCQQ01000088">
    <property type="protein sequence ID" value="KKW18218.1"/>
    <property type="molecule type" value="Genomic_DNA"/>
</dbReference>
<sequence length="146" mass="16253">MTLGIIFAIGAAMTWGLVYVLEQKILTEFSVMKFLFFESIFTLFISVVAALYFEKTDSLLTAKNLNILLSPSFLILIAVTFLANYFILRSVQLAGATFASMFEITFPIFVVIFGFFLLRAPIHWLTGVGAILIISGSMVVIYANKI</sequence>
<dbReference type="AlphaFoldDB" id="A0A0G1WHE0"/>
<dbReference type="SUPFAM" id="SSF103481">
    <property type="entry name" value="Multidrug resistance efflux transporter EmrE"/>
    <property type="match status" value="1"/>
</dbReference>
<name>A0A0G1WHE0_9BACT</name>
<feature type="domain" description="EamA" evidence="2">
    <location>
        <begin position="3"/>
        <end position="141"/>
    </location>
</feature>
<keyword evidence="1" id="KW-0472">Membrane</keyword>
<evidence type="ECO:0000256" key="1">
    <source>
        <dbReference type="SAM" id="Phobius"/>
    </source>
</evidence>
<feature type="transmembrane region" description="Helical" evidence="1">
    <location>
        <begin position="122"/>
        <end position="143"/>
    </location>
</feature>
<dbReference type="InterPro" id="IPR000620">
    <property type="entry name" value="EamA_dom"/>
</dbReference>
<dbReference type="InterPro" id="IPR037185">
    <property type="entry name" value="EmrE-like"/>
</dbReference>
<keyword evidence="1" id="KW-1133">Transmembrane helix</keyword>
<organism evidence="3 4">
    <name type="scientific">Candidatus Adlerbacteria bacterium GW2011_GWC1_50_9</name>
    <dbReference type="NCBI Taxonomy" id="1618608"/>
    <lineage>
        <taxon>Bacteria</taxon>
        <taxon>Candidatus Adleribacteriota</taxon>
    </lineage>
</organism>
<feature type="transmembrane region" description="Helical" evidence="1">
    <location>
        <begin position="65"/>
        <end position="86"/>
    </location>
</feature>
<accession>A0A0G1WHE0</accession>
<proteinExistence type="predicted"/>
<feature type="transmembrane region" description="Helical" evidence="1">
    <location>
        <begin position="34"/>
        <end position="53"/>
    </location>
</feature>
<gene>
    <name evidence="3" type="ORF">UY61_C0088G0002</name>
</gene>
<protein>
    <submittedName>
        <fullName evidence="3">Transport protein</fullName>
    </submittedName>
</protein>
<evidence type="ECO:0000313" key="4">
    <source>
        <dbReference type="Proteomes" id="UP000034201"/>
    </source>
</evidence>
<dbReference type="Proteomes" id="UP000034201">
    <property type="component" value="Unassembled WGS sequence"/>
</dbReference>
<feature type="transmembrane region" description="Helical" evidence="1">
    <location>
        <begin position="6"/>
        <end position="22"/>
    </location>
</feature>
<dbReference type="GO" id="GO:0016020">
    <property type="term" value="C:membrane"/>
    <property type="evidence" value="ECO:0007669"/>
    <property type="project" value="InterPro"/>
</dbReference>
<reference evidence="3 4" key="1">
    <citation type="journal article" date="2015" name="Nature">
        <title>rRNA introns, odd ribosomes, and small enigmatic genomes across a large radiation of phyla.</title>
        <authorList>
            <person name="Brown C.T."/>
            <person name="Hug L.A."/>
            <person name="Thomas B.C."/>
            <person name="Sharon I."/>
            <person name="Castelle C.J."/>
            <person name="Singh A."/>
            <person name="Wilkins M.J."/>
            <person name="Williams K.H."/>
            <person name="Banfield J.F."/>
        </authorList>
    </citation>
    <scope>NUCLEOTIDE SEQUENCE [LARGE SCALE GENOMIC DNA]</scope>
</reference>
<keyword evidence="1" id="KW-0812">Transmembrane</keyword>
<feature type="transmembrane region" description="Helical" evidence="1">
    <location>
        <begin position="93"/>
        <end position="116"/>
    </location>
</feature>
<comment type="caution">
    <text evidence="3">The sequence shown here is derived from an EMBL/GenBank/DDBJ whole genome shotgun (WGS) entry which is preliminary data.</text>
</comment>
<dbReference type="Pfam" id="PF00892">
    <property type="entry name" value="EamA"/>
    <property type="match status" value="1"/>
</dbReference>
<evidence type="ECO:0000259" key="2">
    <source>
        <dbReference type="Pfam" id="PF00892"/>
    </source>
</evidence>
<evidence type="ECO:0000313" key="3">
    <source>
        <dbReference type="EMBL" id="KKW18218.1"/>
    </source>
</evidence>